<dbReference type="AlphaFoldDB" id="T2MJG0"/>
<dbReference type="PROSITE" id="PS50222">
    <property type="entry name" value="EF_HAND_2"/>
    <property type="match status" value="1"/>
</dbReference>
<gene>
    <name evidence="2" type="primary">EFCAB10</name>
</gene>
<dbReference type="PANTHER" id="PTHR21847:SF1">
    <property type="entry name" value="EF-HAND CALCIUM-BINDING DOMAIN-CONTAINING PROTEIN 10"/>
    <property type="match status" value="1"/>
</dbReference>
<evidence type="ECO:0000313" key="2">
    <source>
        <dbReference type="EMBL" id="CDG72249.1"/>
    </source>
</evidence>
<dbReference type="Pfam" id="PF24548">
    <property type="entry name" value="EF_EFCAB10_C"/>
    <property type="match status" value="1"/>
</dbReference>
<dbReference type="EMBL" id="HAAD01006017">
    <property type="protein sequence ID" value="CDG72249.1"/>
    <property type="molecule type" value="mRNA"/>
</dbReference>
<dbReference type="InterPro" id="IPR056587">
    <property type="entry name" value="EF_EFCAB10_C"/>
</dbReference>
<dbReference type="SUPFAM" id="SSF47391">
    <property type="entry name" value="Dimerization-anchoring domain of cAMP-dependent PK regulatory subunit"/>
    <property type="match status" value="1"/>
</dbReference>
<dbReference type="GO" id="GO:0005509">
    <property type="term" value="F:calcium ion binding"/>
    <property type="evidence" value="ECO:0007669"/>
    <property type="project" value="InterPro"/>
</dbReference>
<reference evidence="2" key="1">
    <citation type="journal article" date="2013" name="Genome Biol. Evol.">
        <title>Punctuated emergences of genetic and phenotypic innovations in eumetazoan, bilaterian, euteleostome, and hominidae ancestors.</title>
        <authorList>
            <person name="Wenger Y."/>
            <person name="Galliot B."/>
        </authorList>
    </citation>
    <scope>NUCLEOTIDE SEQUENCE</scope>
    <source>
        <tissue evidence="2">Whole animals</tissue>
    </source>
</reference>
<sequence length="145" mass="16465">MNVKSTDSMLNKEELSYYYLKKHRIVDLFNDLTAALVYHHPDDPKKFMIDYFEKMKSARSSKVNYPCLFDESNLRSLFKIMDPAEKGYISYMQYKSGMDNLGVTNYNHNPVGSETGRIGIDVFVNEATKGLAMSPVNNVGSAINA</sequence>
<dbReference type="InterPro" id="IPR002048">
    <property type="entry name" value="EF_hand_dom"/>
</dbReference>
<protein>
    <submittedName>
        <fullName evidence="2">EF-hand calcium-binding domain-containing protein 10</fullName>
    </submittedName>
</protein>
<dbReference type="InterPro" id="IPR039879">
    <property type="entry name" value="EFC10"/>
</dbReference>
<dbReference type="PANTHER" id="PTHR21847">
    <property type="entry name" value="EF-HAND CALCIUM-BINDING DOMAIN-CONTAINING PROTEIN 10"/>
    <property type="match status" value="1"/>
</dbReference>
<feature type="domain" description="EF-hand" evidence="1">
    <location>
        <begin position="69"/>
        <end position="104"/>
    </location>
</feature>
<evidence type="ECO:0000259" key="1">
    <source>
        <dbReference type="PROSITE" id="PS50222"/>
    </source>
</evidence>
<proteinExistence type="evidence at transcript level"/>
<dbReference type="OrthoDB" id="10260455at2759"/>
<dbReference type="CDD" id="cd22976">
    <property type="entry name" value="DD_EFCAB10"/>
    <property type="match status" value="1"/>
</dbReference>
<accession>T2MJG0</accession>
<dbReference type="InterPro" id="IPR049760">
    <property type="entry name" value="DD_EFCAB10"/>
</dbReference>
<dbReference type="OMA" id="SMLLFYR"/>
<name>T2MJG0_HYDVU</name>
<dbReference type="Gene3D" id="1.20.890.10">
    <property type="entry name" value="cAMP-dependent protein kinase regulatory subunit, dimerization-anchoring domain"/>
    <property type="match status" value="1"/>
</dbReference>
<organism evidence="2">
    <name type="scientific">Hydra vulgaris</name>
    <name type="common">Hydra</name>
    <name type="synonym">Hydra attenuata</name>
    <dbReference type="NCBI Taxonomy" id="6087"/>
    <lineage>
        <taxon>Eukaryota</taxon>
        <taxon>Metazoa</taxon>
        <taxon>Cnidaria</taxon>
        <taxon>Hydrozoa</taxon>
        <taxon>Hydroidolina</taxon>
        <taxon>Anthoathecata</taxon>
        <taxon>Aplanulata</taxon>
        <taxon>Hydridae</taxon>
        <taxon>Hydra</taxon>
    </lineage>
</organism>